<dbReference type="Proteomes" id="UP000092698">
    <property type="component" value="Chromosome"/>
</dbReference>
<protein>
    <submittedName>
        <fullName evidence="2">Uncharacterized protein</fullName>
    </submittedName>
</protein>
<feature type="region of interest" description="Disordered" evidence="1">
    <location>
        <begin position="22"/>
        <end position="46"/>
    </location>
</feature>
<dbReference type="RefSeq" id="WP_067787415.1">
    <property type="nucleotide sequence ID" value="NZ_CP016545.1"/>
</dbReference>
<keyword evidence="3" id="KW-1185">Reference proteome</keyword>
<organism evidence="2 3">
    <name type="scientific">Paraurantiacibacter namhicola</name>
    <dbReference type="NCBI Taxonomy" id="645517"/>
    <lineage>
        <taxon>Bacteria</taxon>
        <taxon>Pseudomonadati</taxon>
        <taxon>Pseudomonadota</taxon>
        <taxon>Alphaproteobacteria</taxon>
        <taxon>Sphingomonadales</taxon>
        <taxon>Erythrobacteraceae</taxon>
        <taxon>Paraurantiacibacter</taxon>
    </lineage>
</organism>
<dbReference type="AlphaFoldDB" id="A0A1C7D8T3"/>
<sequence length="64" mass="6954">METERVSRAITRIQEAAARIERGAAEMASRQPASDGASAREEALRENTQAALAELDRLIADISQ</sequence>
<gene>
    <name evidence="2" type="ORF">A6F65_01546</name>
</gene>
<reference evidence="2 3" key="1">
    <citation type="submission" date="2016-07" db="EMBL/GenBank/DDBJ databases">
        <title>Complete genome sequence of Altererythrobacter namhicola JCM 16345T, containing esterase-encoding genes.</title>
        <authorList>
            <person name="Cheng H."/>
            <person name="Wu Y.-H."/>
            <person name="Jian S.-L."/>
            <person name="Huo Y.-Y."/>
            <person name="Wang C.-S."/>
            <person name="Xu X.-W."/>
        </authorList>
    </citation>
    <scope>NUCLEOTIDE SEQUENCE [LARGE SCALE GENOMIC DNA]</scope>
    <source>
        <strain evidence="2 3">JCM 16345</strain>
    </source>
</reference>
<evidence type="ECO:0000313" key="3">
    <source>
        <dbReference type="Proteomes" id="UP000092698"/>
    </source>
</evidence>
<evidence type="ECO:0000256" key="1">
    <source>
        <dbReference type="SAM" id="MobiDB-lite"/>
    </source>
</evidence>
<name>A0A1C7D8T3_9SPHN</name>
<accession>A0A1C7D8T3</accession>
<dbReference type="STRING" id="645517.A6F65_01546"/>
<evidence type="ECO:0000313" key="2">
    <source>
        <dbReference type="EMBL" id="ANU07847.1"/>
    </source>
</evidence>
<dbReference type="KEGG" id="anh:A6F65_01546"/>
<proteinExistence type="predicted"/>
<dbReference type="EMBL" id="CP016545">
    <property type="protein sequence ID" value="ANU07847.1"/>
    <property type="molecule type" value="Genomic_DNA"/>
</dbReference>